<keyword evidence="1 2" id="KW-0732">Signal</keyword>
<name>A0A1E5SKX9_9BACT</name>
<dbReference type="Gene3D" id="2.40.160.20">
    <property type="match status" value="1"/>
</dbReference>
<feature type="signal peptide" evidence="2">
    <location>
        <begin position="1"/>
        <end position="19"/>
    </location>
</feature>
<evidence type="ECO:0000313" key="5">
    <source>
        <dbReference type="Proteomes" id="UP000095552"/>
    </source>
</evidence>
<protein>
    <recommendedName>
        <fullName evidence="3">Outer membrane protein beta-barrel domain-containing protein</fullName>
    </recommendedName>
</protein>
<dbReference type="OrthoDB" id="945117at2"/>
<proteinExistence type="predicted"/>
<evidence type="ECO:0000256" key="2">
    <source>
        <dbReference type="SAM" id="SignalP"/>
    </source>
</evidence>
<evidence type="ECO:0000313" key="4">
    <source>
        <dbReference type="EMBL" id="OEJ99787.1"/>
    </source>
</evidence>
<organism evidence="4 5">
    <name type="scientific">Roseivirga misakiensis</name>
    <dbReference type="NCBI Taxonomy" id="1563681"/>
    <lineage>
        <taxon>Bacteria</taxon>
        <taxon>Pseudomonadati</taxon>
        <taxon>Bacteroidota</taxon>
        <taxon>Cytophagia</taxon>
        <taxon>Cytophagales</taxon>
        <taxon>Roseivirgaceae</taxon>
        <taxon>Roseivirga</taxon>
    </lineage>
</organism>
<evidence type="ECO:0000259" key="3">
    <source>
        <dbReference type="Pfam" id="PF13505"/>
    </source>
</evidence>
<dbReference type="AlphaFoldDB" id="A0A1E5SKX9"/>
<feature type="chain" id="PRO_5009185112" description="Outer membrane protein beta-barrel domain-containing protein" evidence="2">
    <location>
        <begin position="20"/>
        <end position="184"/>
    </location>
</feature>
<dbReference type="InterPro" id="IPR011250">
    <property type="entry name" value="OMP/PagP_B-barrel"/>
</dbReference>
<dbReference type="EMBL" id="MDGQ01000005">
    <property type="protein sequence ID" value="OEJ99787.1"/>
    <property type="molecule type" value="Genomic_DNA"/>
</dbReference>
<accession>A0A1E5SKX9</accession>
<feature type="domain" description="Outer membrane protein beta-barrel" evidence="3">
    <location>
        <begin position="6"/>
        <end position="170"/>
    </location>
</feature>
<dbReference type="InterPro" id="IPR027385">
    <property type="entry name" value="Beta-barrel_OMP"/>
</dbReference>
<dbReference type="STRING" id="1563681.BFP71_09500"/>
<dbReference type="SUPFAM" id="SSF56925">
    <property type="entry name" value="OMPA-like"/>
    <property type="match status" value="1"/>
</dbReference>
<dbReference type="RefSeq" id="WP_069835249.1">
    <property type="nucleotide sequence ID" value="NZ_MDGQ01000005.1"/>
</dbReference>
<reference evidence="4 5" key="1">
    <citation type="submission" date="2016-08" db="EMBL/GenBank/DDBJ databases">
        <title>Draft genome of Fabibacter sp. strain SK-8.</title>
        <authorList>
            <person name="Wong S.-K."/>
            <person name="Hamasaki K."/>
            <person name="Yoshizawa S."/>
        </authorList>
    </citation>
    <scope>NUCLEOTIDE SEQUENCE [LARGE SCALE GENOMIC DNA]</scope>
    <source>
        <strain evidence="4 5">SK-8</strain>
    </source>
</reference>
<sequence length="184" mass="20205">MKKSVLLLTLMFFGTVAFGQIQKGDVRLGGNFLYNKTDNDVFETSNFQINPQASLFLSETTSVGLTIGYNRQKNENPGGVIESDQFNYGAFARFYRSMGERFYLFLQPGINFSSGDANGTDFSSFGINVIPGVAYFLSDKFAVDANIGGIFYNSQDTNGTDSNNFGLNLNLSGFTLGASIFLRK</sequence>
<comment type="caution">
    <text evidence="4">The sequence shown here is derived from an EMBL/GenBank/DDBJ whole genome shotgun (WGS) entry which is preliminary data.</text>
</comment>
<dbReference type="Pfam" id="PF13505">
    <property type="entry name" value="OMP_b-brl"/>
    <property type="match status" value="1"/>
</dbReference>
<evidence type="ECO:0000256" key="1">
    <source>
        <dbReference type="ARBA" id="ARBA00022729"/>
    </source>
</evidence>
<keyword evidence="5" id="KW-1185">Reference proteome</keyword>
<gene>
    <name evidence="4" type="ORF">BFP71_09500</name>
</gene>
<dbReference type="Proteomes" id="UP000095552">
    <property type="component" value="Unassembled WGS sequence"/>
</dbReference>